<evidence type="ECO:0000256" key="2">
    <source>
        <dbReference type="ARBA" id="ARBA00022475"/>
    </source>
</evidence>
<dbReference type="GO" id="GO:0008270">
    <property type="term" value="F:zinc ion binding"/>
    <property type="evidence" value="ECO:0007669"/>
    <property type="project" value="UniProtKB-UniRule"/>
</dbReference>
<evidence type="ECO:0000256" key="3">
    <source>
        <dbReference type="ARBA" id="ARBA00022723"/>
    </source>
</evidence>
<name>A0A1G8RB07_9RHOB</name>
<keyword evidence="4 6" id="KW-0862">Zinc</keyword>
<keyword evidence="5 6" id="KW-0472">Membrane</keyword>
<dbReference type="PANTHER" id="PTHR38344">
    <property type="entry name" value="UPF0753 PROTEIN AQ_863"/>
    <property type="match status" value="1"/>
</dbReference>
<comment type="similarity">
    <text evidence="6">Belongs to the inorganic carbon transporter (TC 9.A.2) DabA family.</text>
</comment>
<organism evidence="7 8">
    <name type="scientific">Lutimaribacter saemankumensis</name>
    <dbReference type="NCBI Taxonomy" id="490829"/>
    <lineage>
        <taxon>Bacteria</taxon>
        <taxon>Pseudomonadati</taxon>
        <taxon>Pseudomonadota</taxon>
        <taxon>Alphaproteobacteria</taxon>
        <taxon>Rhodobacterales</taxon>
        <taxon>Roseobacteraceae</taxon>
        <taxon>Lutimaribacter</taxon>
    </lineage>
</organism>
<reference evidence="7 8" key="1">
    <citation type="submission" date="2016-10" db="EMBL/GenBank/DDBJ databases">
        <authorList>
            <person name="de Groot N.N."/>
        </authorList>
    </citation>
    <scope>NUCLEOTIDE SEQUENCE [LARGE SCALE GENOMIC DNA]</scope>
    <source>
        <strain evidence="7 8">DSM 28010</strain>
    </source>
</reference>
<evidence type="ECO:0000313" key="7">
    <source>
        <dbReference type="EMBL" id="SDJ14138.1"/>
    </source>
</evidence>
<evidence type="ECO:0000313" key="8">
    <source>
        <dbReference type="Proteomes" id="UP000199340"/>
    </source>
</evidence>
<keyword evidence="1 6" id="KW-0813">Transport</keyword>
<dbReference type="STRING" id="490829.SAMN05421850_10946"/>
<keyword evidence="2 6" id="KW-1003">Cell membrane</keyword>
<dbReference type="HAMAP" id="MF_01871">
    <property type="entry name" value="DabA"/>
    <property type="match status" value="1"/>
</dbReference>
<accession>A0A1G8RB07</accession>
<comment type="subunit">
    <text evidence="6">Forms a complex with DabB.</text>
</comment>
<dbReference type="OrthoDB" id="9805101at2"/>
<dbReference type="EMBL" id="FNEB01000009">
    <property type="protein sequence ID" value="SDJ14138.1"/>
    <property type="molecule type" value="Genomic_DNA"/>
</dbReference>
<feature type="binding site" evidence="6">
    <location>
        <position position="327"/>
    </location>
    <ligand>
        <name>Zn(2+)</name>
        <dbReference type="ChEBI" id="CHEBI:29105"/>
    </ligand>
</feature>
<dbReference type="GO" id="GO:0005886">
    <property type="term" value="C:plasma membrane"/>
    <property type="evidence" value="ECO:0007669"/>
    <property type="project" value="UniProtKB-SubCell"/>
</dbReference>
<feature type="binding site" evidence="6">
    <location>
        <position position="329"/>
    </location>
    <ligand>
        <name>Zn(2+)</name>
        <dbReference type="ChEBI" id="CHEBI:29105"/>
    </ligand>
</feature>
<evidence type="ECO:0000256" key="6">
    <source>
        <dbReference type="HAMAP-Rule" id="MF_01871"/>
    </source>
</evidence>
<dbReference type="Pfam" id="PF10070">
    <property type="entry name" value="DabA"/>
    <property type="match status" value="1"/>
</dbReference>
<comment type="cofactor">
    <cofactor evidence="6">
        <name>Zn(2+)</name>
        <dbReference type="ChEBI" id="CHEBI:29105"/>
    </cofactor>
</comment>
<proteinExistence type="inferred from homology"/>
<feature type="binding site" evidence="6">
    <location>
        <position position="496"/>
    </location>
    <ligand>
        <name>Zn(2+)</name>
        <dbReference type="ChEBI" id="CHEBI:29105"/>
    </ligand>
</feature>
<keyword evidence="3 6" id="KW-0479">Metal-binding</keyword>
<dbReference type="PANTHER" id="PTHR38344:SF1">
    <property type="entry name" value="INORGANIC CARBON TRANSPORTER SUBUNIT DABA-RELATED"/>
    <property type="match status" value="1"/>
</dbReference>
<dbReference type="Proteomes" id="UP000199340">
    <property type="component" value="Unassembled WGS sequence"/>
</dbReference>
<keyword evidence="8" id="KW-1185">Reference proteome</keyword>
<dbReference type="InterPro" id="IPR018752">
    <property type="entry name" value="DabA"/>
</dbReference>
<comment type="function">
    <text evidence="6">Part of an energy-coupled inorganic carbon pump.</text>
</comment>
<gene>
    <name evidence="6" type="primary">dabA</name>
    <name evidence="7" type="ORF">SAMN05421850_10946</name>
</gene>
<dbReference type="AlphaFoldDB" id="A0A1G8RB07"/>
<sequence>MTAPTFHFSGPSLELFAAAQDAAAQIPPAFALEATVAVNPFLGQAGEHRALTAARMAKVAGLRIFPDRTAIAKRINTGGITEADLDAAAASHGLSPAALRSGAYREAPPARALPNVVDLAQDATGIGWAEFVADRIGAWAAVHFDKGQAFWPAPDSGAYTAWKAFASRDLTPGIAGVPGFAARVAALPDEPRLAFLRCCDALGVSAEAAPLYFHRLLATLEGWGQYARHLGWLAERDGGQDNTLFEMLVIRLAWEVALFDQFKAQVAADWEAALSDYARPLTASDDDLTDAALQDASDRAAERALAAKVTPAASDETDRPAIQAAFCIDVRSEVLRRALERADSGIRTIGFAGFFGLATAHRGHASDVVEARAPVLLKPAIVTASADAAGETAERIRRRGVRAWGRFKMAAVSAFAFVEAAGPLYIGKLLKDSLTGHKAVGSDPAPTLDLPLADRIAAAAQILRAMSLTDGFARLVLIAGHGAHVTNAPHASALQCGACGGHAGDVNARLLAALLNDAEVRAGLVAEGLEIPEDTLFLAGLHDTVSDEVTIFGDAPSHAHGADIARLRSALAVAGQAARGERAARLPRGGNGADLARRGADWSELRPEWGLAGCNAFIAAPRHSTAGSDLGGRVFLHDYDWKADRNFATLELIMTAPVVVASWISLQYYGSSVAPEAFGAGNKLLHNVTGGIGVVEGNGGMLRVGLPLQSVHDGDALRHTPERLSVVMAAPRQAIKVVLDRHDGLRALFDNGWLALLRMDDAGQIVDRYEGGSWRPLDAAEQQDARVA</sequence>
<protein>
    <recommendedName>
        <fullName evidence="6">Probable inorganic carbon transporter subunit DabA</fullName>
    </recommendedName>
</protein>
<evidence type="ECO:0000256" key="5">
    <source>
        <dbReference type="ARBA" id="ARBA00023136"/>
    </source>
</evidence>
<evidence type="ECO:0000256" key="4">
    <source>
        <dbReference type="ARBA" id="ARBA00022833"/>
    </source>
</evidence>
<dbReference type="RefSeq" id="WP_090029618.1">
    <property type="nucleotide sequence ID" value="NZ_FNEB01000009.1"/>
</dbReference>
<evidence type="ECO:0000256" key="1">
    <source>
        <dbReference type="ARBA" id="ARBA00022448"/>
    </source>
</evidence>
<feature type="binding site" evidence="6">
    <location>
        <position position="481"/>
    </location>
    <ligand>
        <name>Zn(2+)</name>
        <dbReference type="ChEBI" id="CHEBI:29105"/>
    </ligand>
</feature>
<comment type="subcellular location">
    <subcellularLocation>
        <location evidence="6">Cell membrane</location>
        <topology evidence="6">Peripheral membrane protein</topology>
    </subcellularLocation>
</comment>